<dbReference type="Proteomes" id="UP000029120">
    <property type="component" value="Chromosome 3"/>
</dbReference>
<feature type="compositionally biased region" description="Basic and acidic residues" evidence="1">
    <location>
        <begin position="29"/>
        <end position="44"/>
    </location>
</feature>
<accession>A0A087H7W9</accession>
<dbReference type="Gramene" id="KFK38221">
    <property type="protein sequence ID" value="KFK38221"/>
    <property type="gene ID" value="AALP_AA3G084600"/>
</dbReference>
<reference evidence="3" key="1">
    <citation type="journal article" date="2015" name="Nat. Plants">
        <title>Genome expansion of Arabis alpina linked with retrotransposition and reduced symmetric DNA methylation.</title>
        <authorList>
            <person name="Willing E.M."/>
            <person name="Rawat V."/>
            <person name="Mandakova T."/>
            <person name="Maumus F."/>
            <person name="James G.V."/>
            <person name="Nordstroem K.J."/>
            <person name="Becker C."/>
            <person name="Warthmann N."/>
            <person name="Chica C."/>
            <person name="Szarzynska B."/>
            <person name="Zytnicki M."/>
            <person name="Albani M.C."/>
            <person name="Kiefer C."/>
            <person name="Bergonzi S."/>
            <person name="Castaings L."/>
            <person name="Mateos J.L."/>
            <person name="Berns M.C."/>
            <person name="Bujdoso N."/>
            <person name="Piofczyk T."/>
            <person name="de Lorenzo L."/>
            <person name="Barrero-Sicilia C."/>
            <person name="Mateos I."/>
            <person name="Piednoel M."/>
            <person name="Hagmann J."/>
            <person name="Chen-Min-Tao R."/>
            <person name="Iglesias-Fernandez R."/>
            <person name="Schuster S.C."/>
            <person name="Alonso-Blanco C."/>
            <person name="Roudier F."/>
            <person name="Carbonero P."/>
            <person name="Paz-Ares J."/>
            <person name="Davis S.J."/>
            <person name="Pecinka A."/>
            <person name="Quesneville H."/>
            <person name="Colot V."/>
            <person name="Lysak M.A."/>
            <person name="Weigel D."/>
            <person name="Coupland G."/>
            <person name="Schneeberger K."/>
        </authorList>
    </citation>
    <scope>NUCLEOTIDE SEQUENCE [LARGE SCALE GENOMIC DNA]</scope>
    <source>
        <strain evidence="3">cv. Pajares</strain>
    </source>
</reference>
<dbReference type="AlphaFoldDB" id="A0A087H7W9"/>
<evidence type="ECO:0000313" key="3">
    <source>
        <dbReference type="Proteomes" id="UP000029120"/>
    </source>
</evidence>
<protein>
    <submittedName>
        <fullName evidence="2">Uncharacterized protein</fullName>
    </submittedName>
</protein>
<evidence type="ECO:0000256" key="1">
    <source>
        <dbReference type="SAM" id="MobiDB-lite"/>
    </source>
</evidence>
<keyword evidence="3" id="KW-1185">Reference proteome</keyword>
<gene>
    <name evidence="2" type="ordered locus">AALP_Aa3g084600</name>
</gene>
<name>A0A087H7W9_ARAAL</name>
<dbReference type="Gene3D" id="3.30.70.100">
    <property type="match status" value="1"/>
</dbReference>
<organism evidence="2 3">
    <name type="scientific">Arabis alpina</name>
    <name type="common">Alpine rock-cress</name>
    <dbReference type="NCBI Taxonomy" id="50452"/>
    <lineage>
        <taxon>Eukaryota</taxon>
        <taxon>Viridiplantae</taxon>
        <taxon>Streptophyta</taxon>
        <taxon>Embryophyta</taxon>
        <taxon>Tracheophyta</taxon>
        <taxon>Spermatophyta</taxon>
        <taxon>Magnoliopsida</taxon>
        <taxon>eudicotyledons</taxon>
        <taxon>Gunneridae</taxon>
        <taxon>Pentapetalae</taxon>
        <taxon>rosids</taxon>
        <taxon>malvids</taxon>
        <taxon>Brassicales</taxon>
        <taxon>Brassicaceae</taxon>
        <taxon>Arabideae</taxon>
        <taxon>Arabis</taxon>
    </lineage>
</organism>
<dbReference type="OrthoDB" id="692882at2759"/>
<proteinExistence type="predicted"/>
<feature type="region of interest" description="Disordered" evidence="1">
    <location>
        <begin position="23"/>
        <end position="44"/>
    </location>
</feature>
<evidence type="ECO:0000313" key="2">
    <source>
        <dbReference type="EMBL" id="KFK38221.1"/>
    </source>
</evidence>
<dbReference type="EMBL" id="CM002871">
    <property type="protein sequence ID" value="KFK38221.1"/>
    <property type="molecule type" value="Genomic_DNA"/>
</dbReference>
<sequence length="44" mass="5070">MKQKILIRVAMTDDSTRAKAMKSAVQFKGNKDTKPRETDTRNCR</sequence>